<evidence type="ECO:0000313" key="2">
    <source>
        <dbReference type="EMBL" id="VEE91878.1"/>
    </source>
</evidence>
<keyword evidence="1" id="KW-0472">Membrane</keyword>
<dbReference type="Proteomes" id="UP000268529">
    <property type="component" value="Chromosome"/>
</dbReference>
<evidence type="ECO:0008006" key="4">
    <source>
        <dbReference type="Google" id="ProtNLM"/>
    </source>
</evidence>
<dbReference type="InterPro" id="IPR049458">
    <property type="entry name" value="EpsG-like"/>
</dbReference>
<feature type="transmembrane region" description="Helical" evidence="1">
    <location>
        <begin position="258"/>
        <end position="280"/>
    </location>
</feature>
<feature type="transmembrane region" description="Helical" evidence="1">
    <location>
        <begin position="225"/>
        <end position="246"/>
    </location>
</feature>
<feature type="transmembrane region" description="Helical" evidence="1">
    <location>
        <begin position="161"/>
        <end position="182"/>
    </location>
</feature>
<accession>A0AAX3FK30</accession>
<evidence type="ECO:0000256" key="1">
    <source>
        <dbReference type="SAM" id="Phobius"/>
    </source>
</evidence>
<sequence length="348" mass="40852">MFIYWYIWATIVVMNLVNLPKNKGGEIFLFIFSAFIFIFIGGRFEVGGDWFSYLYIFDLYKADSFFKVAGSSEYGYGFFNWLAHRLNYSISFVNFVCAFCLIIGFSQLSRQFEHLFLAFLIAFSYTIIAVGMGYTRQSAAIGLVCYAFSTLFAQDPKKWKFFVWIALAYLFHKSAIIFLAFLPLINSEFYKNKIFYLYSLFVILFSFYIIYMISQGESAYTSGELSSAGAVFRIALHLLPIAVYLWQRHIFVESYPNTYRLLDLMCILILIFLPVSFVYSTIADRFNLYFVIFDIAVFGKFFEYLESFELKALFLIALIIENTMLFFIWINYSPYALCCFDYRNVLFM</sequence>
<proteinExistence type="predicted"/>
<dbReference type="EMBL" id="LR134310">
    <property type="protein sequence ID" value="VEE91878.1"/>
    <property type="molecule type" value="Genomic_DNA"/>
</dbReference>
<evidence type="ECO:0000313" key="3">
    <source>
        <dbReference type="Proteomes" id="UP000268529"/>
    </source>
</evidence>
<keyword evidence="1" id="KW-0812">Transmembrane</keyword>
<feature type="transmembrane region" description="Helical" evidence="1">
    <location>
        <begin position="27"/>
        <end position="44"/>
    </location>
</feature>
<gene>
    <name evidence="2" type="ORF">NCTC8529_01562</name>
</gene>
<keyword evidence="1" id="KW-1133">Transmembrane helix</keyword>
<feature type="transmembrane region" description="Helical" evidence="1">
    <location>
        <begin position="88"/>
        <end position="108"/>
    </location>
</feature>
<protein>
    <recommendedName>
        <fullName evidence="4">EpsG family protein</fullName>
    </recommendedName>
</protein>
<reference evidence="2 3" key="1">
    <citation type="submission" date="2018-12" db="EMBL/GenBank/DDBJ databases">
        <authorList>
            <consortium name="Pathogen Informatics"/>
        </authorList>
    </citation>
    <scope>NUCLEOTIDE SEQUENCE [LARGE SCALE GENOMIC DNA]</scope>
    <source>
        <strain evidence="2 3">NCTC8529</strain>
    </source>
</reference>
<feature type="transmembrane region" description="Helical" evidence="1">
    <location>
        <begin position="194"/>
        <end position="213"/>
    </location>
</feature>
<organism evidence="2 3">
    <name type="scientific">Actinobacillus equuli</name>
    <dbReference type="NCBI Taxonomy" id="718"/>
    <lineage>
        <taxon>Bacteria</taxon>
        <taxon>Pseudomonadati</taxon>
        <taxon>Pseudomonadota</taxon>
        <taxon>Gammaproteobacteria</taxon>
        <taxon>Pasteurellales</taxon>
        <taxon>Pasteurellaceae</taxon>
        <taxon>Actinobacillus</taxon>
    </lineage>
</organism>
<name>A0AAX3FK30_ACTEU</name>
<feature type="transmembrane region" description="Helical" evidence="1">
    <location>
        <begin position="312"/>
        <end position="332"/>
    </location>
</feature>
<dbReference type="Pfam" id="PF14897">
    <property type="entry name" value="EpsG"/>
    <property type="match status" value="1"/>
</dbReference>
<dbReference type="AlphaFoldDB" id="A0AAX3FK30"/>
<feature type="transmembrane region" description="Helical" evidence="1">
    <location>
        <begin position="115"/>
        <end position="134"/>
    </location>
</feature>